<organism evidence="2 3">
    <name type="scientific">Compostimonas suwonensis</name>
    <dbReference type="NCBI Taxonomy" id="1048394"/>
    <lineage>
        <taxon>Bacteria</taxon>
        <taxon>Bacillati</taxon>
        <taxon>Actinomycetota</taxon>
        <taxon>Actinomycetes</taxon>
        <taxon>Micrococcales</taxon>
        <taxon>Microbacteriaceae</taxon>
        <taxon>Compostimonas</taxon>
    </lineage>
</organism>
<keyword evidence="3" id="KW-1185">Reference proteome</keyword>
<reference evidence="2 3" key="1">
    <citation type="submission" date="2017-11" db="EMBL/GenBank/DDBJ databases">
        <title>Genomic Encyclopedia of Archaeal and Bacterial Type Strains, Phase II (KMG-II): From Individual Species to Whole Genera.</title>
        <authorList>
            <person name="Goeker M."/>
        </authorList>
    </citation>
    <scope>NUCLEOTIDE SEQUENCE [LARGE SCALE GENOMIC DNA]</scope>
    <source>
        <strain evidence="2 3">DSM 25625</strain>
    </source>
</reference>
<name>A0A2M9BWP8_9MICO</name>
<dbReference type="CDD" id="cd06193">
    <property type="entry name" value="siderophore_interacting"/>
    <property type="match status" value="1"/>
</dbReference>
<dbReference type="InterPro" id="IPR017927">
    <property type="entry name" value="FAD-bd_FR_type"/>
</dbReference>
<dbReference type="Gene3D" id="3.40.50.80">
    <property type="entry name" value="Nucleotide-binding domain of ferredoxin-NADP reductase (FNR) module"/>
    <property type="match status" value="1"/>
</dbReference>
<dbReference type="InterPro" id="IPR013113">
    <property type="entry name" value="SIP_FAD-bd"/>
</dbReference>
<dbReference type="PANTHER" id="PTHR30157">
    <property type="entry name" value="FERRIC REDUCTASE, NADPH-DEPENDENT"/>
    <property type="match status" value="1"/>
</dbReference>
<dbReference type="Proteomes" id="UP000230161">
    <property type="component" value="Unassembled WGS sequence"/>
</dbReference>
<dbReference type="PANTHER" id="PTHR30157:SF0">
    <property type="entry name" value="NADPH-DEPENDENT FERRIC-CHELATE REDUCTASE"/>
    <property type="match status" value="1"/>
</dbReference>
<dbReference type="SUPFAM" id="SSF63380">
    <property type="entry name" value="Riboflavin synthase domain-like"/>
    <property type="match status" value="1"/>
</dbReference>
<comment type="caution">
    <text evidence="2">The sequence shown here is derived from an EMBL/GenBank/DDBJ whole genome shotgun (WGS) entry which is preliminary data.</text>
</comment>
<dbReference type="AlphaFoldDB" id="A0A2M9BWP8"/>
<dbReference type="PROSITE" id="PS51384">
    <property type="entry name" value="FAD_FR"/>
    <property type="match status" value="1"/>
</dbReference>
<evidence type="ECO:0000259" key="1">
    <source>
        <dbReference type="PROSITE" id="PS51384"/>
    </source>
</evidence>
<dbReference type="Gene3D" id="2.40.30.10">
    <property type="entry name" value="Translation factors"/>
    <property type="match status" value="1"/>
</dbReference>
<dbReference type="Pfam" id="PF04954">
    <property type="entry name" value="SIP"/>
    <property type="match status" value="1"/>
</dbReference>
<dbReference type="InterPro" id="IPR007037">
    <property type="entry name" value="SIP_rossman_dom"/>
</dbReference>
<proteinExistence type="predicted"/>
<dbReference type="InterPro" id="IPR039374">
    <property type="entry name" value="SIP_fam"/>
</dbReference>
<dbReference type="InterPro" id="IPR017938">
    <property type="entry name" value="Riboflavin_synthase-like_b-brl"/>
</dbReference>
<dbReference type="Pfam" id="PF08021">
    <property type="entry name" value="FAD_binding_9"/>
    <property type="match status" value="1"/>
</dbReference>
<gene>
    <name evidence="2" type="ORF">CLV54_2170</name>
</gene>
<dbReference type="GO" id="GO:0016491">
    <property type="term" value="F:oxidoreductase activity"/>
    <property type="evidence" value="ECO:0007669"/>
    <property type="project" value="InterPro"/>
</dbReference>
<sequence length="283" mass="31343">MTTETADGTETTGDDLPLHTAILMSRTPLSPHLARLTFGEIAPDFVSTGRADEFVSLSIPAAEAGQPPVVRYYTIRSWRADAGELDIDFVLHGHGPASGWAQRAVPGDIIGIDAPRGHYDPPAEAQWIGLAGDATALPAIARVLDERAPGGPPVHVVVAVESEADRLDLSLRPGDSLDWLRPGDDLAGAAKALASRDQPGYLWFSGEAADMRTVRSYVRRELRQPTRQWMTMAYWRRDSGRWRERFDSLEPEFLQRLERIYATDDDPEVQRDRAEELLARHGL</sequence>
<protein>
    <submittedName>
        <fullName evidence="2">NADPH-dependent ferric siderophore reductase</fullName>
    </submittedName>
</protein>
<dbReference type="InterPro" id="IPR039261">
    <property type="entry name" value="FNR_nucleotide-bd"/>
</dbReference>
<dbReference type="EMBL" id="PGFB01000003">
    <property type="protein sequence ID" value="PJJ62369.1"/>
    <property type="molecule type" value="Genomic_DNA"/>
</dbReference>
<feature type="domain" description="FAD-binding FR-type" evidence="1">
    <location>
        <begin position="16"/>
        <end position="122"/>
    </location>
</feature>
<evidence type="ECO:0000313" key="3">
    <source>
        <dbReference type="Proteomes" id="UP000230161"/>
    </source>
</evidence>
<evidence type="ECO:0000313" key="2">
    <source>
        <dbReference type="EMBL" id="PJJ62369.1"/>
    </source>
</evidence>
<dbReference type="RefSeq" id="WP_170061980.1">
    <property type="nucleotide sequence ID" value="NZ_PGFB01000003.1"/>
</dbReference>
<accession>A0A2M9BWP8</accession>